<keyword evidence="5 7" id="KW-0175">Coiled coil</keyword>
<gene>
    <name evidence="11" type="ORF">C8F04DRAFT_1261930</name>
</gene>
<keyword evidence="3 6" id="KW-0653">Protein transport</keyword>
<dbReference type="GO" id="GO:0000422">
    <property type="term" value="P:autophagy of mitochondrion"/>
    <property type="evidence" value="ECO:0007669"/>
    <property type="project" value="TreeGrafter"/>
</dbReference>
<dbReference type="GO" id="GO:0019901">
    <property type="term" value="F:protein kinase binding"/>
    <property type="evidence" value="ECO:0007669"/>
    <property type="project" value="TreeGrafter"/>
</dbReference>
<feature type="compositionally biased region" description="Pro residues" evidence="8">
    <location>
        <begin position="1134"/>
        <end position="1159"/>
    </location>
</feature>
<evidence type="ECO:0000256" key="4">
    <source>
        <dbReference type="ARBA" id="ARBA00023006"/>
    </source>
</evidence>
<dbReference type="GO" id="GO:0060090">
    <property type="term" value="F:molecular adaptor activity"/>
    <property type="evidence" value="ECO:0007669"/>
    <property type="project" value="TreeGrafter"/>
</dbReference>
<feature type="region of interest" description="Disordered" evidence="8">
    <location>
        <begin position="1271"/>
        <end position="1295"/>
    </location>
</feature>
<dbReference type="GO" id="GO:0015031">
    <property type="term" value="P:protein transport"/>
    <property type="evidence" value="ECO:0007669"/>
    <property type="project" value="UniProtKB-KW"/>
</dbReference>
<dbReference type="GO" id="GO:0034517">
    <property type="term" value="P:ribophagy"/>
    <property type="evidence" value="ECO:0007669"/>
    <property type="project" value="TreeGrafter"/>
</dbReference>
<feature type="compositionally biased region" description="Low complexity" evidence="8">
    <location>
        <begin position="1279"/>
        <end position="1291"/>
    </location>
</feature>
<evidence type="ECO:0000256" key="6">
    <source>
        <dbReference type="RuleBase" id="RU367075"/>
    </source>
</evidence>
<dbReference type="GO" id="GO:0034727">
    <property type="term" value="P:piecemeal microautophagy of the nucleus"/>
    <property type="evidence" value="ECO:0007669"/>
    <property type="project" value="TreeGrafter"/>
</dbReference>
<dbReference type="GO" id="GO:0034045">
    <property type="term" value="C:phagophore assembly site membrane"/>
    <property type="evidence" value="ECO:0007669"/>
    <property type="project" value="UniProtKB-SubCell"/>
</dbReference>
<sequence length="1355" mass="150215">MLQICRAEDGQVFQVNAGVRDIERIGSLELFLHQETGIDQDCVLAYLPDGRRLTNSNIRELTGSQTQSIFVFNKYYVDLNLDDVLRELRFEAPLQPPIEDSITATPPFRPSQLGASYLRTAHVHKEQISHILASLHCQHEALRIATTSLDLHVLAIVDTFESVASGSRRELEKQAALLAGLEADLDIISHVRIHTEFVSPAVRKAIESGDKPRTLGDYVSNVKMKQVAETCSRTHEDLRARFIQTEQAVSQLQQGTDSVRSTIIDTSLLDDGEASARRSQEIWEKISHGAAVLEGDTAFSFAITSCINPFQVMSPIPTVSSRAKLRQHDFALRQELQFIANVKNAYTHQCIGALRSISVLNNDMIQIPPTLANLQSSFRGKNSFSHIQRLHNMLYAYGATVIEIVRRKEFSRFFYQRAQSILEVMAKLSASERKRRQVHRGEVHGQLPFETRGMDDPVPTIDFSPSGNLDASYSLEREDVDGLLHVLDDLENASRNANDLVALAAVRECRVALDKLVVKMDSLESGFDRIAERSLLSASRLSSSRRRSTEADEQAFQELSQQLRDAHESRVHQDSVYQEERYALQAQIHRLQTGLREADASVAGERERAERAERELLEARAQVEGDLGTRRIMEERNAQLAGDVESQRRELAVALADATEQSRVAEGLRQELAQVRGDFEDVKALEARNAENVAHLLEEQANNLRILEEARARGENLEVQIQAARAESEKVDQALKEAGREKDRMLRAQASEHDRIIRDHIAEADGDRAVLERQFHELKAVQEHTLRQLDGQRTEMEVANADIYRLREEVARLQRELREARHAERVLREDLRAGRASQSDFEQRLENSGRLVAQILDVAMAFRSAHVKALNAAQLMASHPGIGARSSTGMAESGFSSSMRHSIISHLDEPSPIDPSDPPAALEALRAFDHDHFLEAITKTGSTIRKWQKQCKEYRERAKGKISFRNFAKGDLALFLPTRNSVSKPWAAFNVSFPHYFLQATGHLAEQLKTREWIVARITSITERVVDHNDPTSNPYGLGDGVKYYMLEVEDWTQPSQQNKRRVSSRKVSKEQAQSPLIDSTAALPPGPPEAEVEDSFLTTHSPNLHLFPVRSRSSSSPPVRPSSLSRLLAQAPPEPQVDQLPPPDKIPSPPISPPPPASPTHYTGSIPQHVPALSSPLRPGSRASRISTTSRFSVGRIPALGSASSGSPGTKAPPTTALAEQLILSSSPSSGEANPFRSPSTPSPDDSMSEGVSNVLRHTRRRTASYHVPRTSPLAPASISESTSTSTTATVGPVRPTVTASNTLANLASSWGVSFGRKKKAEISATLASTAETEPGLDDARIDSTSASELLKRF</sequence>
<evidence type="ECO:0000259" key="10">
    <source>
        <dbReference type="Pfam" id="PF10377"/>
    </source>
</evidence>
<keyword evidence="12" id="KW-1185">Reference proteome</keyword>
<dbReference type="PANTHER" id="PTHR13222">
    <property type="entry name" value="RB1-INDUCIBLE COILED-COIL"/>
    <property type="match status" value="1"/>
</dbReference>
<comment type="caution">
    <text evidence="11">The sequence shown here is derived from an EMBL/GenBank/DDBJ whole genome shotgun (WGS) entry which is preliminary data.</text>
</comment>
<evidence type="ECO:0000313" key="11">
    <source>
        <dbReference type="EMBL" id="KAJ7032389.1"/>
    </source>
</evidence>
<proteinExistence type="inferred from homology"/>
<keyword evidence="6" id="KW-0472">Membrane</keyword>
<reference evidence="11" key="1">
    <citation type="submission" date="2023-03" db="EMBL/GenBank/DDBJ databases">
        <title>Massive genome expansion in bonnet fungi (Mycena s.s.) driven by repeated elements and novel gene families across ecological guilds.</title>
        <authorList>
            <consortium name="Lawrence Berkeley National Laboratory"/>
            <person name="Harder C.B."/>
            <person name="Miyauchi S."/>
            <person name="Viragh M."/>
            <person name="Kuo A."/>
            <person name="Thoen E."/>
            <person name="Andreopoulos B."/>
            <person name="Lu D."/>
            <person name="Skrede I."/>
            <person name="Drula E."/>
            <person name="Henrissat B."/>
            <person name="Morin E."/>
            <person name="Kohler A."/>
            <person name="Barry K."/>
            <person name="LaButti K."/>
            <person name="Morin E."/>
            <person name="Salamov A."/>
            <person name="Lipzen A."/>
            <person name="Mereny Z."/>
            <person name="Hegedus B."/>
            <person name="Baldrian P."/>
            <person name="Stursova M."/>
            <person name="Weitz H."/>
            <person name="Taylor A."/>
            <person name="Grigoriev I.V."/>
            <person name="Nagy L.G."/>
            <person name="Martin F."/>
            <person name="Kauserud H."/>
        </authorList>
    </citation>
    <scope>NUCLEOTIDE SEQUENCE</scope>
    <source>
        <strain evidence="11">CBHHK200</strain>
    </source>
</reference>
<feature type="coiled-coil region" evidence="7">
    <location>
        <begin position="687"/>
        <end position="741"/>
    </location>
</feature>
<dbReference type="Pfam" id="PF04108">
    <property type="entry name" value="ATG17_like"/>
    <property type="match status" value="1"/>
</dbReference>
<feature type="domain" description="Autophagy-related protein 11 C-terminal" evidence="10">
    <location>
        <begin position="939"/>
        <end position="1050"/>
    </location>
</feature>
<feature type="region of interest" description="Disordered" evidence="8">
    <location>
        <begin position="1227"/>
        <end position="1252"/>
    </location>
</feature>
<keyword evidence="6" id="KW-0926">Vacuole</keyword>
<feature type="region of interest" description="Disordered" evidence="8">
    <location>
        <begin position="1107"/>
        <end position="1126"/>
    </location>
</feature>
<comment type="similarity">
    <text evidence="1 6">Belongs to the ATG11 family.</text>
</comment>
<feature type="compositionally biased region" description="Low complexity" evidence="8">
    <location>
        <begin position="1109"/>
        <end position="1126"/>
    </location>
</feature>
<accession>A0AAD6SQZ0</accession>
<protein>
    <recommendedName>
        <fullName evidence="6">Autophagy-related protein 11</fullName>
    </recommendedName>
</protein>
<evidence type="ECO:0000256" key="7">
    <source>
        <dbReference type="SAM" id="Coils"/>
    </source>
</evidence>
<comment type="subcellular location">
    <subcellularLocation>
        <location evidence="6">Preautophagosomal structure membrane</location>
        <topology evidence="6">Peripheral membrane protein</topology>
    </subcellularLocation>
    <subcellularLocation>
        <location evidence="6">Vacuole membrane</location>
        <topology evidence="6">Peripheral membrane protein</topology>
    </subcellularLocation>
    <text evidence="6">During pexophagy, accumulates in the vacuolar membrane region, where the peroxisomes contact the vacuole.</text>
</comment>
<feature type="region of interest" description="Disordered" evidence="8">
    <location>
        <begin position="1134"/>
        <end position="1191"/>
    </location>
</feature>
<evidence type="ECO:0000256" key="2">
    <source>
        <dbReference type="ARBA" id="ARBA00022448"/>
    </source>
</evidence>
<dbReference type="GO" id="GO:0000045">
    <property type="term" value="P:autophagosome assembly"/>
    <property type="evidence" value="ECO:0007669"/>
    <property type="project" value="UniProtKB-UniRule"/>
</dbReference>
<feature type="coiled-coil region" evidence="7">
    <location>
        <begin position="796"/>
        <end position="830"/>
    </location>
</feature>
<feature type="region of interest" description="Disordered" evidence="8">
    <location>
        <begin position="541"/>
        <end position="568"/>
    </location>
</feature>
<dbReference type="InterPro" id="IPR019460">
    <property type="entry name" value="Atg11_C"/>
</dbReference>
<comment type="function">
    <text evidence="6">Involved in cytoplasm to vacuole transport (Cvt), pexophagy, mitophagy and nucleophagy. Recruits mitochondria for their selective degradation via autophagy (mitophagy) during starvation. Works as scaffold proteins that recruit ATG proteins to the pre-autophagosome (PAS), the site of vesicle/autophagosome formation. Required for the Cvt vesicles completion.</text>
</comment>
<feature type="coiled-coil region" evidence="7">
    <location>
        <begin position="595"/>
        <end position="650"/>
    </location>
</feature>
<dbReference type="InterPro" id="IPR045326">
    <property type="entry name" value="ATG17-like_dom"/>
</dbReference>
<keyword evidence="4 6" id="KW-0072">Autophagy</keyword>
<dbReference type="GO" id="GO:1903599">
    <property type="term" value="P:positive regulation of autophagy of mitochondrion"/>
    <property type="evidence" value="ECO:0007669"/>
    <property type="project" value="UniProtKB-UniRule"/>
</dbReference>
<evidence type="ECO:0000256" key="8">
    <source>
        <dbReference type="SAM" id="MobiDB-lite"/>
    </source>
</evidence>
<dbReference type="GO" id="GO:1990316">
    <property type="term" value="C:Atg1/ULK1 kinase complex"/>
    <property type="evidence" value="ECO:0007669"/>
    <property type="project" value="TreeGrafter"/>
</dbReference>
<organism evidence="11 12">
    <name type="scientific">Mycena alexandri</name>
    <dbReference type="NCBI Taxonomy" id="1745969"/>
    <lineage>
        <taxon>Eukaryota</taxon>
        <taxon>Fungi</taxon>
        <taxon>Dikarya</taxon>
        <taxon>Basidiomycota</taxon>
        <taxon>Agaricomycotina</taxon>
        <taxon>Agaricomycetes</taxon>
        <taxon>Agaricomycetidae</taxon>
        <taxon>Agaricales</taxon>
        <taxon>Marasmiineae</taxon>
        <taxon>Mycenaceae</taxon>
        <taxon>Mycena</taxon>
    </lineage>
</organism>
<dbReference type="InterPro" id="IPR040040">
    <property type="entry name" value="ATG11"/>
</dbReference>
<name>A0AAD6SQZ0_9AGAR</name>
<dbReference type="GO" id="GO:0005774">
    <property type="term" value="C:vacuolar membrane"/>
    <property type="evidence" value="ECO:0007669"/>
    <property type="project" value="UniProtKB-SubCell"/>
</dbReference>
<dbReference type="Pfam" id="PF10377">
    <property type="entry name" value="ATG11"/>
    <property type="match status" value="1"/>
</dbReference>
<dbReference type="EMBL" id="JARJCM010000073">
    <property type="protein sequence ID" value="KAJ7032389.1"/>
    <property type="molecule type" value="Genomic_DNA"/>
</dbReference>
<evidence type="ECO:0000256" key="5">
    <source>
        <dbReference type="ARBA" id="ARBA00023054"/>
    </source>
</evidence>
<evidence type="ECO:0000313" key="12">
    <source>
        <dbReference type="Proteomes" id="UP001218188"/>
    </source>
</evidence>
<comment type="subunit">
    <text evidence="6">Homodimer.</text>
</comment>
<keyword evidence="2 6" id="KW-0813">Transport</keyword>
<evidence type="ECO:0000259" key="9">
    <source>
        <dbReference type="Pfam" id="PF04108"/>
    </source>
</evidence>
<evidence type="ECO:0000256" key="1">
    <source>
        <dbReference type="ARBA" id="ARBA00009729"/>
    </source>
</evidence>
<dbReference type="Proteomes" id="UP001218188">
    <property type="component" value="Unassembled WGS sequence"/>
</dbReference>
<feature type="region of interest" description="Disordered" evidence="8">
    <location>
        <begin position="1055"/>
        <end position="1094"/>
    </location>
</feature>
<evidence type="ECO:0000256" key="3">
    <source>
        <dbReference type="ARBA" id="ARBA00022927"/>
    </source>
</evidence>
<dbReference type="PANTHER" id="PTHR13222:SF1">
    <property type="entry name" value="RB1-INDUCIBLE COILED-COIL PROTEIN 1"/>
    <property type="match status" value="1"/>
</dbReference>
<feature type="domain" description="Autophagy protein ATG17-like" evidence="9">
    <location>
        <begin position="116"/>
        <end position="439"/>
    </location>
</feature>
<dbReference type="GO" id="GO:0061709">
    <property type="term" value="P:reticulophagy"/>
    <property type="evidence" value="ECO:0007669"/>
    <property type="project" value="TreeGrafter"/>
</dbReference>